<organism evidence="1">
    <name type="scientific">viral metagenome</name>
    <dbReference type="NCBI Taxonomy" id="1070528"/>
    <lineage>
        <taxon>unclassified sequences</taxon>
        <taxon>metagenomes</taxon>
        <taxon>organismal metagenomes</taxon>
    </lineage>
</organism>
<proteinExistence type="predicted"/>
<name>A0A6C0EGV0_9ZZZZ</name>
<protein>
    <submittedName>
        <fullName evidence="1">Uncharacterized protein</fullName>
    </submittedName>
</protein>
<reference evidence="1" key="1">
    <citation type="journal article" date="2020" name="Nature">
        <title>Giant virus diversity and host interactions through global metagenomics.</title>
        <authorList>
            <person name="Schulz F."/>
            <person name="Roux S."/>
            <person name="Paez-Espino D."/>
            <person name="Jungbluth S."/>
            <person name="Walsh D.A."/>
            <person name="Denef V.J."/>
            <person name="McMahon K.D."/>
            <person name="Konstantinidis K.T."/>
            <person name="Eloe-Fadrosh E.A."/>
            <person name="Kyrpides N.C."/>
            <person name="Woyke T."/>
        </authorList>
    </citation>
    <scope>NUCLEOTIDE SEQUENCE</scope>
    <source>
        <strain evidence="1">GVMAG-M-3300023179-33</strain>
    </source>
</reference>
<dbReference type="AlphaFoldDB" id="A0A6C0EGV0"/>
<evidence type="ECO:0000313" key="1">
    <source>
        <dbReference type="EMBL" id="QHT27620.1"/>
    </source>
</evidence>
<dbReference type="EMBL" id="MN739825">
    <property type="protein sequence ID" value="QHT27620.1"/>
    <property type="molecule type" value="Genomic_DNA"/>
</dbReference>
<sequence>MGRTYNVPCISCEADTERFSKSSELIKNLDNVTIFCVDSPTLLNSDNVDINKKTLFYLDAHGQFYNNDGSVITFDPIHEELSAIFSRFTDPVIIIDDFKNPFGSHFSYDRLKGNNDLSIDYIKSYIPKNYNVYLPNYNDNTSKCVPPGWGLVGWCLITKEIMSQSYLNILN</sequence>
<accession>A0A6C0EGV0</accession>